<dbReference type="InterPro" id="IPR015854">
    <property type="entry name" value="ABC_transpr_LolD-like"/>
</dbReference>
<protein>
    <submittedName>
        <fullName evidence="5">ATP-binding cassette domain-containing protein</fullName>
    </submittedName>
</protein>
<evidence type="ECO:0000313" key="6">
    <source>
        <dbReference type="Proteomes" id="UP000777935"/>
    </source>
</evidence>
<keyword evidence="6" id="KW-1185">Reference proteome</keyword>
<dbReference type="EMBL" id="JABUFE010000022">
    <property type="protein sequence ID" value="NSX56881.1"/>
    <property type="molecule type" value="Genomic_DNA"/>
</dbReference>
<evidence type="ECO:0000256" key="2">
    <source>
        <dbReference type="ARBA" id="ARBA00022741"/>
    </source>
</evidence>
<comment type="caution">
    <text evidence="5">The sequence shown here is derived from an EMBL/GenBank/DDBJ whole genome shotgun (WGS) entry which is preliminary data.</text>
</comment>
<dbReference type="Gene3D" id="3.40.50.300">
    <property type="entry name" value="P-loop containing nucleotide triphosphate hydrolases"/>
    <property type="match status" value="1"/>
</dbReference>
<name>A0ABX2IVC7_9RHOB</name>
<dbReference type="PANTHER" id="PTHR24220:SF376">
    <property type="entry name" value="ABC TRANSPORTER"/>
    <property type="match status" value="1"/>
</dbReference>
<dbReference type="PROSITE" id="PS50893">
    <property type="entry name" value="ABC_TRANSPORTER_2"/>
    <property type="match status" value="1"/>
</dbReference>
<dbReference type="GO" id="GO:0005524">
    <property type="term" value="F:ATP binding"/>
    <property type="evidence" value="ECO:0007669"/>
    <property type="project" value="UniProtKB-KW"/>
</dbReference>
<dbReference type="InterPro" id="IPR017871">
    <property type="entry name" value="ABC_transporter-like_CS"/>
</dbReference>
<dbReference type="CDD" id="cd03255">
    <property type="entry name" value="ABC_MJ0796_LolCDE_FtsE"/>
    <property type="match status" value="1"/>
</dbReference>
<dbReference type="RefSeq" id="WP_174140033.1">
    <property type="nucleotide sequence ID" value="NZ_JABUFE010000022.1"/>
</dbReference>
<dbReference type="PANTHER" id="PTHR24220">
    <property type="entry name" value="IMPORT ATP-BINDING PROTEIN"/>
    <property type="match status" value="1"/>
</dbReference>
<dbReference type="SMART" id="SM00382">
    <property type="entry name" value="AAA"/>
    <property type="match status" value="1"/>
</dbReference>
<dbReference type="PROSITE" id="PS00211">
    <property type="entry name" value="ABC_TRANSPORTER_1"/>
    <property type="match status" value="1"/>
</dbReference>
<feature type="domain" description="ABC transporter" evidence="4">
    <location>
        <begin position="5"/>
        <end position="236"/>
    </location>
</feature>
<keyword evidence="2" id="KW-0547">Nucleotide-binding</keyword>
<evidence type="ECO:0000259" key="4">
    <source>
        <dbReference type="PROSITE" id="PS50893"/>
    </source>
</evidence>
<dbReference type="InterPro" id="IPR003593">
    <property type="entry name" value="AAA+_ATPase"/>
</dbReference>
<sequence>MERAIETRGLNYAFGSGPARTQVLFDVDLTIHRGEVIVLKGASGSGKTTLLTILACLRDMQDGQAMVLGEDLVGASAGLQVHIRRRLGFIFQAHNLHDALTALQNVRLGLELHGGKAKAQWRDAGEHLLGLLGLEDRVHYKPRNLSGGQKQRVAVARALIANPDIVFADEPTAALDAESGRIVIEMLKDLAEARGTTSLIVTHDERVVRMASRVLTMDQGRLVADETAEKTDEMEAG</sequence>
<keyword evidence="3 5" id="KW-0067">ATP-binding</keyword>
<proteinExistence type="predicted"/>
<evidence type="ECO:0000256" key="3">
    <source>
        <dbReference type="ARBA" id="ARBA00022840"/>
    </source>
</evidence>
<dbReference type="Proteomes" id="UP000777935">
    <property type="component" value="Unassembled WGS sequence"/>
</dbReference>
<evidence type="ECO:0000313" key="5">
    <source>
        <dbReference type="EMBL" id="NSX56881.1"/>
    </source>
</evidence>
<reference evidence="5 6" key="1">
    <citation type="submission" date="2020-06" db="EMBL/GenBank/DDBJ databases">
        <title>Sulfitobacter algicola sp. nov., isolated from green algae.</title>
        <authorList>
            <person name="Wang C."/>
        </authorList>
    </citation>
    <scope>NUCLEOTIDE SEQUENCE [LARGE SCALE GENOMIC DNA]</scope>
    <source>
        <strain evidence="5 6">1151</strain>
    </source>
</reference>
<gene>
    <name evidence="5" type="ORF">HRQ87_19035</name>
</gene>
<keyword evidence="1" id="KW-0813">Transport</keyword>
<dbReference type="InterPro" id="IPR003439">
    <property type="entry name" value="ABC_transporter-like_ATP-bd"/>
</dbReference>
<organism evidence="5 6">
    <name type="scientific">Parasulfitobacter algicola</name>
    <dbReference type="NCBI Taxonomy" id="2614809"/>
    <lineage>
        <taxon>Bacteria</taxon>
        <taxon>Pseudomonadati</taxon>
        <taxon>Pseudomonadota</taxon>
        <taxon>Alphaproteobacteria</taxon>
        <taxon>Rhodobacterales</taxon>
        <taxon>Roseobacteraceae</taxon>
        <taxon>Parasulfitobacter</taxon>
    </lineage>
</organism>
<evidence type="ECO:0000256" key="1">
    <source>
        <dbReference type="ARBA" id="ARBA00022448"/>
    </source>
</evidence>
<dbReference type="SUPFAM" id="SSF52540">
    <property type="entry name" value="P-loop containing nucleoside triphosphate hydrolases"/>
    <property type="match status" value="1"/>
</dbReference>
<accession>A0ABX2IVC7</accession>
<dbReference type="Pfam" id="PF00005">
    <property type="entry name" value="ABC_tran"/>
    <property type="match status" value="1"/>
</dbReference>
<dbReference type="InterPro" id="IPR027417">
    <property type="entry name" value="P-loop_NTPase"/>
</dbReference>
<dbReference type="InterPro" id="IPR017911">
    <property type="entry name" value="MacB-like_ATP-bd"/>
</dbReference>